<dbReference type="Gene3D" id="3.15.10.30">
    <property type="entry name" value="Haemolymph juvenile hormone binding protein"/>
    <property type="match status" value="1"/>
</dbReference>
<dbReference type="Pfam" id="PF06585">
    <property type="entry name" value="JHBP"/>
    <property type="match status" value="1"/>
</dbReference>
<feature type="chain" id="PRO_5045350646" evidence="1">
    <location>
        <begin position="20"/>
        <end position="237"/>
    </location>
</feature>
<dbReference type="RefSeq" id="XP_015181373.1">
    <property type="nucleotide sequence ID" value="XM_015325887.1"/>
</dbReference>
<gene>
    <name evidence="3" type="primary">LOC107068992</name>
</gene>
<evidence type="ECO:0000313" key="3">
    <source>
        <dbReference type="RefSeq" id="XP_015181373.1"/>
    </source>
</evidence>
<sequence>MIRSTIILVVIFIISSVYAQEQEEKYAVSDLKPFLEKFRYVMRTGSESLKVPVLDPHDVQESNYKFDLSFLKADFGVKNLHLTGLSDYQVQEGKLHVAGFNIVLGFHWDQLVVNTEYDINGLVNNKIPIYGKGNFSSILGGVDFSANIRLGFKNNKSYIASIRSTVVLESLNVKATGIFNDEKRSEEISRKITNMGPEFIRKHPNEAGELLSEIAERKLNLVIGNKTLKELLELLNI</sequence>
<dbReference type="InterPro" id="IPR038606">
    <property type="entry name" value="To_sf"/>
</dbReference>
<accession>A0ABM1IMD6</accession>
<keyword evidence="2" id="KW-1185">Reference proteome</keyword>
<dbReference type="GeneID" id="107068992"/>
<protein>
    <submittedName>
        <fullName evidence="3">Uncharacterized protein LOC107068992</fullName>
    </submittedName>
</protein>
<keyword evidence="1" id="KW-0732">Signal</keyword>
<dbReference type="Proteomes" id="UP000694924">
    <property type="component" value="Unplaced"/>
</dbReference>
<feature type="signal peptide" evidence="1">
    <location>
        <begin position="1"/>
        <end position="19"/>
    </location>
</feature>
<organism evidence="2 3">
    <name type="scientific">Polistes dominula</name>
    <name type="common">European paper wasp</name>
    <name type="synonym">Vespa dominula</name>
    <dbReference type="NCBI Taxonomy" id="743375"/>
    <lineage>
        <taxon>Eukaryota</taxon>
        <taxon>Metazoa</taxon>
        <taxon>Ecdysozoa</taxon>
        <taxon>Arthropoda</taxon>
        <taxon>Hexapoda</taxon>
        <taxon>Insecta</taxon>
        <taxon>Pterygota</taxon>
        <taxon>Neoptera</taxon>
        <taxon>Endopterygota</taxon>
        <taxon>Hymenoptera</taxon>
        <taxon>Apocrita</taxon>
        <taxon>Aculeata</taxon>
        <taxon>Vespoidea</taxon>
        <taxon>Vespidae</taxon>
        <taxon>Polistinae</taxon>
        <taxon>Polistini</taxon>
        <taxon>Polistes</taxon>
    </lineage>
</organism>
<dbReference type="PANTHER" id="PTHR11008">
    <property type="entry name" value="PROTEIN TAKEOUT-LIKE PROTEIN"/>
    <property type="match status" value="1"/>
</dbReference>
<proteinExistence type="predicted"/>
<dbReference type="PANTHER" id="PTHR11008:SF9">
    <property type="entry name" value="PROTEIN TAKEOUT-LIKE PROTEIN"/>
    <property type="match status" value="1"/>
</dbReference>
<evidence type="ECO:0000313" key="2">
    <source>
        <dbReference type="Proteomes" id="UP000694924"/>
    </source>
</evidence>
<reference evidence="3" key="1">
    <citation type="submission" date="2025-08" db="UniProtKB">
        <authorList>
            <consortium name="RefSeq"/>
        </authorList>
    </citation>
    <scope>IDENTIFICATION</scope>
    <source>
        <tissue evidence="3">Whole body</tissue>
    </source>
</reference>
<dbReference type="SMART" id="SM00700">
    <property type="entry name" value="JHBP"/>
    <property type="match status" value="1"/>
</dbReference>
<dbReference type="InterPro" id="IPR010562">
    <property type="entry name" value="Haemolymph_juvenile_hormone-bd"/>
</dbReference>
<name>A0ABM1IMD6_POLDO</name>
<evidence type="ECO:0000256" key="1">
    <source>
        <dbReference type="SAM" id="SignalP"/>
    </source>
</evidence>